<keyword evidence="10" id="KW-1185">Reference proteome</keyword>
<dbReference type="SUPFAM" id="SSF52833">
    <property type="entry name" value="Thioredoxin-like"/>
    <property type="match status" value="1"/>
</dbReference>
<gene>
    <name evidence="9" type="primary">trxC</name>
    <name evidence="9" type="ORF">I7X43_03290</name>
</gene>
<keyword evidence="4" id="KW-0249">Electron transport</keyword>
<dbReference type="PANTHER" id="PTHR45663">
    <property type="entry name" value="GEO12009P1"/>
    <property type="match status" value="1"/>
</dbReference>
<evidence type="ECO:0000256" key="4">
    <source>
        <dbReference type="ARBA" id="ARBA00022982"/>
    </source>
</evidence>
<keyword evidence="3" id="KW-0479">Metal-binding</keyword>
<dbReference type="PROSITE" id="PS51352">
    <property type="entry name" value="THIOREDOXIN_2"/>
    <property type="match status" value="1"/>
</dbReference>
<evidence type="ECO:0000313" key="10">
    <source>
        <dbReference type="Proteomes" id="UP000620139"/>
    </source>
</evidence>
<dbReference type="Pfam" id="PF00085">
    <property type="entry name" value="Thioredoxin"/>
    <property type="match status" value="1"/>
</dbReference>
<comment type="similarity">
    <text evidence="1">Belongs to the thioredoxin family.</text>
</comment>
<comment type="caution">
    <text evidence="9">The sequence shown here is derived from an EMBL/GenBank/DDBJ whole genome shotgun (WGS) entry which is preliminary data.</text>
</comment>
<proteinExistence type="inferred from homology"/>
<dbReference type="Proteomes" id="UP000620139">
    <property type="component" value="Unassembled WGS sequence"/>
</dbReference>
<dbReference type="RefSeq" id="WP_198099461.1">
    <property type="nucleotide sequence ID" value="NZ_JAEDAL010000001.1"/>
</dbReference>
<dbReference type="Gene3D" id="3.40.30.10">
    <property type="entry name" value="Glutaredoxin"/>
    <property type="match status" value="1"/>
</dbReference>
<dbReference type="InterPro" id="IPR036249">
    <property type="entry name" value="Thioredoxin-like_sf"/>
</dbReference>
<dbReference type="Pfam" id="PF21352">
    <property type="entry name" value="Zn_ribbon_Thio2"/>
    <property type="match status" value="1"/>
</dbReference>
<dbReference type="InterPro" id="IPR017937">
    <property type="entry name" value="Thioredoxin_CS"/>
</dbReference>
<dbReference type="Gene3D" id="2.30.30.380">
    <property type="entry name" value="Zn-finger domain of Sec23/24"/>
    <property type="match status" value="1"/>
</dbReference>
<dbReference type="GO" id="GO:0005737">
    <property type="term" value="C:cytoplasm"/>
    <property type="evidence" value="ECO:0007669"/>
    <property type="project" value="TreeGrafter"/>
</dbReference>
<dbReference type="NCBIfam" id="TIGR01068">
    <property type="entry name" value="thioredoxin"/>
    <property type="match status" value="1"/>
</dbReference>
<accession>A0A931IXX2</accession>
<evidence type="ECO:0000256" key="3">
    <source>
        <dbReference type="ARBA" id="ARBA00022723"/>
    </source>
</evidence>
<feature type="domain" description="Thioredoxin" evidence="8">
    <location>
        <begin position="35"/>
        <end position="143"/>
    </location>
</feature>
<organism evidence="9 10">
    <name type="scientific">Inhella gelatinilytica</name>
    <dbReference type="NCBI Taxonomy" id="2795030"/>
    <lineage>
        <taxon>Bacteria</taxon>
        <taxon>Pseudomonadati</taxon>
        <taxon>Pseudomonadota</taxon>
        <taxon>Betaproteobacteria</taxon>
        <taxon>Burkholderiales</taxon>
        <taxon>Sphaerotilaceae</taxon>
        <taxon>Inhella</taxon>
    </lineage>
</organism>
<dbReference type="PANTHER" id="PTHR45663:SF11">
    <property type="entry name" value="GEO12009P1"/>
    <property type="match status" value="1"/>
</dbReference>
<evidence type="ECO:0000259" key="8">
    <source>
        <dbReference type="PROSITE" id="PS51352"/>
    </source>
</evidence>
<dbReference type="NCBIfam" id="NF008229">
    <property type="entry name" value="PRK10996.1"/>
    <property type="match status" value="1"/>
</dbReference>
<evidence type="ECO:0000256" key="2">
    <source>
        <dbReference type="ARBA" id="ARBA00022448"/>
    </source>
</evidence>
<reference evidence="9" key="1">
    <citation type="submission" date="2020-12" db="EMBL/GenBank/DDBJ databases">
        <title>The genome sequence of Inhella sp. 4Y17.</title>
        <authorList>
            <person name="Liu Y."/>
        </authorList>
    </citation>
    <scope>NUCLEOTIDE SEQUENCE</scope>
    <source>
        <strain evidence="9">4Y10</strain>
    </source>
</reference>
<evidence type="ECO:0000313" key="9">
    <source>
        <dbReference type="EMBL" id="MBH9551866.1"/>
    </source>
</evidence>
<evidence type="ECO:0000256" key="7">
    <source>
        <dbReference type="NCBIfam" id="TIGR01068"/>
    </source>
</evidence>
<dbReference type="CDD" id="cd02947">
    <property type="entry name" value="TRX_family"/>
    <property type="match status" value="1"/>
</dbReference>
<protein>
    <recommendedName>
        <fullName evidence="7">Thioredoxin</fullName>
    </recommendedName>
</protein>
<dbReference type="PRINTS" id="PR00421">
    <property type="entry name" value="THIOREDOXIN"/>
</dbReference>
<evidence type="ECO:0000256" key="6">
    <source>
        <dbReference type="ARBA" id="ARBA00023284"/>
    </source>
</evidence>
<dbReference type="GO" id="GO:0046872">
    <property type="term" value="F:metal ion binding"/>
    <property type="evidence" value="ECO:0007669"/>
    <property type="project" value="UniProtKB-KW"/>
</dbReference>
<sequence length="149" mass="16115">MHPLQLVCPSCGTKNRVPEERLGDEPVCGRCGAALMAGAPVALTDENFESFLEGTELPVLVDYWAAWCGPCRMMAPHFEAAAAEQPRVRFAKVDTEASPKASVRARIRSIPTLVLYQGGQEVARRSGALPSAEILRWVAEHTGDAGGRR</sequence>
<keyword evidence="6" id="KW-0676">Redox-active center</keyword>
<keyword evidence="5" id="KW-1015">Disulfide bond</keyword>
<dbReference type="InterPro" id="IPR049299">
    <property type="entry name" value="Thio2_N"/>
</dbReference>
<keyword evidence="2" id="KW-0813">Transport</keyword>
<evidence type="ECO:0000256" key="5">
    <source>
        <dbReference type="ARBA" id="ARBA00023157"/>
    </source>
</evidence>
<evidence type="ECO:0000256" key="1">
    <source>
        <dbReference type="ARBA" id="ARBA00008987"/>
    </source>
</evidence>
<dbReference type="InterPro" id="IPR013766">
    <property type="entry name" value="Thioredoxin_domain"/>
</dbReference>
<name>A0A931IXX2_9BURK</name>
<dbReference type="AlphaFoldDB" id="A0A931IXX2"/>
<dbReference type="EMBL" id="JAEDAL010000001">
    <property type="protein sequence ID" value="MBH9551866.1"/>
    <property type="molecule type" value="Genomic_DNA"/>
</dbReference>
<dbReference type="InterPro" id="IPR005746">
    <property type="entry name" value="Thioredoxin"/>
</dbReference>
<dbReference type="GO" id="GO:0015035">
    <property type="term" value="F:protein-disulfide reductase activity"/>
    <property type="evidence" value="ECO:0007669"/>
    <property type="project" value="UniProtKB-UniRule"/>
</dbReference>
<dbReference type="PROSITE" id="PS00194">
    <property type="entry name" value="THIOREDOXIN_1"/>
    <property type="match status" value="1"/>
</dbReference>